<reference evidence="2" key="2">
    <citation type="submission" date="2018-04" db="EMBL/GenBank/DDBJ databases">
        <title>OnivRS2 (Oryza nivara Reference Sequence Version 2).</title>
        <authorList>
            <person name="Zhang J."/>
            <person name="Kudrna D."/>
            <person name="Lee S."/>
            <person name="Talag J."/>
            <person name="Rajasekar S."/>
            <person name="Welchert J."/>
            <person name="Hsing Y.-I."/>
            <person name="Wing R.A."/>
        </authorList>
    </citation>
    <scope>NUCLEOTIDE SEQUENCE [LARGE SCALE GENOMIC DNA]</scope>
    <source>
        <strain evidence="2">SL10</strain>
    </source>
</reference>
<dbReference type="EnsemblPlants" id="ONIVA02G24070.1">
    <property type="protein sequence ID" value="ONIVA02G24070.1"/>
    <property type="gene ID" value="ONIVA02G24070"/>
</dbReference>
<accession>A0A0E0G8S8</accession>
<evidence type="ECO:0000256" key="1">
    <source>
        <dbReference type="SAM" id="MobiDB-lite"/>
    </source>
</evidence>
<dbReference type="AlphaFoldDB" id="A0A0E0G8S8"/>
<sequence length="102" mass="10933">MLLDGARIVDGCYMARRGPAAISIPSVERRAVEEAAASDSTQRKEEKKKAATAAATRMRTVALPPPARRRPPDPRPRGASSPPVGRPAACREPEMSTGRERG</sequence>
<dbReference type="Proteomes" id="UP000006591">
    <property type="component" value="Chromosome 2"/>
</dbReference>
<proteinExistence type="predicted"/>
<evidence type="ECO:0000313" key="3">
    <source>
        <dbReference type="Proteomes" id="UP000006591"/>
    </source>
</evidence>
<feature type="compositionally biased region" description="Basic and acidic residues" evidence="1">
    <location>
        <begin position="89"/>
        <end position="102"/>
    </location>
</feature>
<organism evidence="2">
    <name type="scientific">Oryza nivara</name>
    <name type="common">Indian wild rice</name>
    <name type="synonym">Oryza sativa f. spontanea</name>
    <dbReference type="NCBI Taxonomy" id="4536"/>
    <lineage>
        <taxon>Eukaryota</taxon>
        <taxon>Viridiplantae</taxon>
        <taxon>Streptophyta</taxon>
        <taxon>Embryophyta</taxon>
        <taxon>Tracheophyta</taxon>
        <taxon>Spermatophyta</taxon>
        <taxon>Magnoliopsida</taxon>
        <taxon>Liliopsida</taxon>
        <taxon>Poales</taxon>
        <taxon>Poaceae</taxon>
        <taxon>BOP clade</taxon>
        <taxon>Oryzoideae</taxon>
        <taxon>Oryzeae</taxon>
        <taxon>Oryzinae</taxon>
        <taxon>Oryza</taxon>
    </lineage>
</organism>
<keyword evidence="3" id="KW-1185">Reference proteome</keyword>
<dbReference type="Gramene" id="ONIVA02G24070.1">
    <property type="protein sequence ID" value="ONIVA02G24070.1"/>
    <property type="gene ID" value="ONIVA02G24070"/>
</dbReference>
<evidence type="ECO:0000313" key="2">
    <source>
        <dbReference type="EnsemblPlants" id="ONIVA02G24070.1"/>
    </source>
</evidence>
<reference evidence="2" key="1">
    <citation type="submission" date="2015-04" db="UniProtKB">
        <authorList>
            <consortium name="EnsemblPlants"/>
        </authorList>
    </citation>
    <scope>IDENTIFICATION</scope>
    <source>
        <strain evidence="2">SL10</strain>
    </source>
</reference>
<dbReference type="HOGENOM" id="CLU_2281969_0_0_1"/>
<feature type="region of interest" description="Disordered" evidence="1">
    <location>
        <begin position="33"/>
        <end position="102"/>
    </location>
</feature>
<protein>
    <submittedName>
        <fullName evidence="2">Uncharacterized protein</fullName>
    </submittedName>
</protein>
<name>A0A0E0G8S8_ORYNI</name>